<dbReference type="GO" id="GO:0005634">
    <property type="term" value="C:nucleus"/>
    <property type="evidence" value="ECO:0007669"/>
    <property type="project" value="TreeGrafter"/>
</dbReference>
<dbReference type="PROSITE" id="PS50143">
    <property type="entry name" value="BIR_REPEAT_2"/>
    <property type="match status" value="1"/>
</dbReference>
<reference evidence="2 3" key="1">
    <citation type="submission" date="2020-08" db="EMBL/GenBank/DDBJ databases">
        <authorList>
            <person name="Hejnol A."/>
        </authorList>
    </citation>
    <scope>NUCLEOTIDE SEQUENCE [LARGE SCALE GENOMIC DNA]</scope>
</reference>
<dbReference type="PANTHER" id="PTHR10044:SF174">
    <property type="entry name" value="DEATH-ASSOCIATED INHIBITOR OF APOPTOSIS 1"/>
    <property type="match status" value="1"/>
</dbReference>
<comment type="caution">
    <text evidence="2">The sequence shown here is derived from an EMBL/GenBank/DDBJ whole genome shotgun (WGS) entry which is preliminary data.</text>
</comment>
<dbReference type="GO" id="GO:0005737">
    <property type="term" value="C:cytoplasm"/>
    <property type="evidence" value="ECO:0007669"/>
    <property type="project" value="TreeGrafter"/>
</dbReference>
<dbReference type="CDD" id="cd00022">
    <property type="entry name" value="BIR"/>
    <property type="match status" value="1"/>
</dbReference>
<dbReference type="SMART" id="SM00238">
    <property type="entry name" value="BIR"/>
    <property type="match status" value="1"/>
</dbReference>
<feature type="region of interest" description="Disordered" evidence="1">
    <location>
        <begin position="94"/>
        <end position="118"/>
    </location>
</feature>
<protein>
    <submittedName>
        <fullName evidence="2">DgyrCDS3635</fullName>
    </submittedName>
</protein>
<name>A0A7I8VEY9_9ANNE</name>
<evidence type="ECO:0000313" key="3">
    <source>
        <dbReference type="Proteomes" id="UP000549394"/>
    </source>
</evidence>
<dbReference type="InterPro" id="IPR050784">
    <property type="entry name" value="IAP"/>
</dbReference>
<sequence>MARYPSFEDYRKRLESFTSQFPITGISSTLFAEAGFYSIAVQDYTRCFYCGVGLRGWDNTDDPWIQHAKFSSSCQFLIEKKGIEFIRSYQPGNSAGFRSTETRTTNEKTERPSENDSATTIRKLNDNEIRLHVKMRMEYPKTRMLLENCSELGISQALLEKALETRLDLQNDDFESFEDWIEAAKNLSNQP</sequence>
<accession>A0A7I8VEY9</accession>
<dbReference type="Pfam" id="PF00653">
    <property type="entry name" value="BIR"/>
    <property type="match status" value="1"/>
</dbReference>
<dbReference type="GO" id="GO:0031398">
    <property type="term" value="P:positive regulation of protein ubiquitination"/>
    <property type="evidence" value="ECO:0007669"/>
    <property type="project" value="TreeGrafter"/>
</dbReference>
<gene>
    <name evidence="2" type="ORF">DGYR_LOCUS3347</name>
</gene>
<dbReference type="GO" id="GO:0090263">
    <property type="term" value="P:positive regulation of canonical Wnt signaling pathway"/>
    <property type="evidence" value="ECO:0007669"/>
    <property type="project" value="TreeGrafter"/>
</dbReference>
<dbReference type="SUPFAM" id="SSF57924">
    <property type="entry name" value="Inhibitor of apoptosis (IAP) repeat"/>
    <property type="match status" value="1"/>
</dbReference>
<dbReference type="GO" id="GO:0061630">
    <property type="term" value="F:ubiquitin protein ligase activity"/>
    <property type="evidence" value="ECO:0007669"/>
    <property type="project" value="TreeGrafter"/>
</dbReference>
<feature type="compositionally biased region" description="Basic and acidic residues" evidence="1">
    <location>
        <begin position="100"/>
        <end position="114"/>
    </location>
</feature>
<dbReference type="InterPro" id="IPR001370">
    <property type="entry name" value="BIR_rpt"/>
</dbReference>
<proteinExistence type="predicted"/>
<dbReference type="AlphaFoldDB" id="A0A7I8VEY9"/>
<dbReference type="EMBL" id="CAJFCJ010000005">
    <property type="protein sequence ID" value="CAD5114511.1"/>
    <property type="molecule type" value="Genomic_DNA"/>
</dbReference>
<organism evidence="2 3">
    <name type="scientific">Dimorphilus gyrociliatus</name>
    <dbReference type="NCBI Taxonomy" id="2664684"/>
    <lineage>
        <taxon>Eukaryota</taxon>
        <taxon>Metazoa</taxon>
        <taxon>Spiralia</taxon>
        <taxon>Lophotrochozoa</taxon>
        <taxon>Annelida</taxon>
        <taxon>Polychaeta</taxon>
        <taxon>Polychaeta incertae sedis</taxon>
        <taxon>Dinophilidae</taxon>
        <taxon>Dimorphilus</taxon>
    </lineage>
</organism>
<dbReference type="Gene3D" id="1.10.1170.10">
    <property type="entry name" value="Inhibitor Of Apoptosis Protein (2mihbC-IAP-1), Chain A"/>
    <property type="match status" value="1"/>
</dbReference>
<dbReference type="PANTHER" id="PTHR10044">
    <property type="entry name" value="INHIBITOR OF APOPTOSIS"/>
    <property type="match status" value="1"/>
</dbReference>
<evidence type="ECO:0000256" key="1">
    <source>
        <dbReference type="SAM" id="MobiDB-lite"/>
    </source>
</evidence>
<keyword evidence="3" id="KW-1185">Reference proteome</keyword>
<dbReference type="GO" id="GO:0043066">
    <property type="term" value="P:negative regulation of apoptotic process"/>
    <property type="evidence" value="ECO:0007669"/>
    <property type="project" value="TreeGrafter"/>
</dbReference>
<dbReference type="GO" id="GO:0043027">
    <property type="term" value="F:cysteine-type endopeptidase inhibitor activity involved in apoptotic process"/>
    <property type="evidence" value="ECO:0007669"/>
    <property type="project" value="TreeGrafter"/>
</dbReference>
<dbReference type="Proteomes" id="UP000549394">
    <property type="component" value="Unassembled WGS sequence"/>
</dbReference>
<dbReference type="GO" id="GO:0051726">
    <property type="term" value="P:regulation of cell cycle"/>
    <property type="evidence" value="ECO:0007669"/>
    <property type="project" value="TreeGrafter"/>
</dbReference>
<dbReference type="OrthoDB" id="4034597at2759"/>
<evidence type="ECO:0000313" key="2">
    <source>
        <dbReference type="EMBL" id="CAD5114511.1"/>
    </source>
</evidence>